<dbReference type="Pfam" id="PF00583">
    <property type="entry name" value="Acetyltransf_1"/>
    <property type="match status" value="1"/>
</dbReference>
<dbReference type="SUPFAM" id="SSF55729">
    <property type="entry name" value="Acyl-CoA N-acyltransferases (Nat)"/>
    <property type="match status" value="1"/>
</dbReference>
<feature type="transmembrane region" description="Helical" evidence="1">
    <location>
        <begin position="245"/>
        <end position="263"/>
    </location>
</feature>
<keyword evidence="1" id="KW-1133">Transmembrane helix</keyword>
<dbReference type="OrthoDB" id="6182349at2"/>
<protein>
    <recommendedName>
        <fullName evidence="2">N-acetyltransferase domain-containing protein</fullName>
    </recommendedName>
</protein>
<evidence type="ECO:0000256" key="1">
    <source>
        <dbReference type="SAM" id="Phobius"/>
    </source>
</evidence>
<feature type="domain" description="N-acetyltransferase" evidence="2">
    <location>
        <begin position="42"/>
        <end position="148"/>
    </location>
</feature>
<dbReference type="InterPro" id="IPR016181">
    <property type="entry name" value="Acyl_CoA_acyltransferase"/>
</dbReference>
<keyword evidence="1" id="KW-0472">Membrane</keyword>
<evidence type="ECO:0000313" key="3">
    <source>
        <dbReference type="EMBL" id="SMQ80390.1"/>
    </source>
</evidence>
<name>A0A1Y6G371_9GAMM</name>
<dbReference type="Pfam" id="PF24838">
    <property type="entry name" value="8xMP"/>
    <property type="match status" value="1"/>
</dbReference>
<dbReference type="EMBL" id="FXWH01000003">
    <property type="protein sequence ID" value="SMQ80390.1"/>
    <property type="molecule type" value="Genomic_DNA"/>
</dbReference>
<dbReference type="RefSeq" id="WP_086435288.1">
    <property type="nucleotide sequence ID" value="NZ_FXWH01000003.1"/>
</dbReference>
<dbReference type="GO" id="GO:0016747">
    <property type="term" value="F:acyltransferase activity, transferring groups other than amino-acyl groups"/>
    <property type="evidence" value="ECO:0007669"/>
    <property type="project" value="InterPro"/>
</dbReference>
<dbReference type="AlphaFoldDB" id="A0A1Y6G371"/>
<dbReference type="Proteomes" id="UP000194450">
    <property type="component" value="Unassembled WGS sequence"/>
</dbReference>
<evidence type="ECO:0000259" key="2">
    <source>
        <dbReference type="Pfam" id="PF00583"/>
    </source>
</evidence>
<reference evidence="4" key="1">
    <citation type="submission" date="2017-04" db="EMBL/GenBank/DDBJ databases">
        <authorList>
            <person name="Varghese N."/>
            <person name="Submissions S."/>
        </authorList>
    </citation>
    <scope>NUCLEOTIDE SEQUENCE [LARGE SCALE GENOMIC DNA]</scope>
</reference>
<proteinExistence type="predicted"/>
<dbReference type="InterPro" id="IPR000182">
    <property type="entry name" value="GNAT_dom"/>
</dbReference>
<accession>A0A1Y6G371</accession>
<feature type="transmembrane region" description="Helical" evidence="1">
    <location>
        <begin position="214"/>
        <end position="233"/>
    </location>
</feature>
<feature type="transmembrane region" description="Helical" evidence="1">
    <location>
        <begin position="310"/>
        <end position="330"/>
    </location>
</feature>
<keyword evidence="1" id="KW-0812">Transmembrane</keyword>
<organism evidence="3 4">
    <name type="scientific">Pseudidiomarina planktonica</name>
    <dbReference type="NCBI Taxonomy" id="1323738"/>
    <lineage>
        <taxon>Bacteria</taxon>
        <taxon>Pseudomonadati</taxon>
        <taxon>Pseudomonadota</taxon>
        <taxon>Gammaproteobacteria</taxon>
        <taxon>Alteromonadales</taxon>
        <taxon>Idiomarinaceae</taxon>
        <taxon>Pseudidiomarina</taxon>
    </lineage>
</organism>
<dbReference type="InterPro" id="IPR056918">
    <property type="entry name" value="8xMP"/>
</dbReference>
<dbReference type="Gene3D" id="3.40.630.30">
    <property type="match status" value="1"/>
</dbReference>
<gene>
    <name evidence="3" type="ORF">SAMN06297229_2152</name>
</gene>
<evidence type="ECO:0000313" key="4">
    <source>
        <dbReference type="Proteomes" id="UP000194450"/>
    </source>
</evidence>
<keyword evidence="4" id="KW-1185">Reference proteome</keyword>
<sequence>MITIRRATYDDVPALHALAERFLLKNLKDPENTGFLISNFSPDMYKNYVDTAEYFWVAEEDGKLGGFLLAYKSESIKPEEVINSCLRYSVVQPFTLIKQICGSGEVRGAASALYAKLFKEMDTDLALAAVVNEPLNTKSIEYHRKVGFSHLWDLHPPADYDGVTRARSIWFYSKTDTRPQTRMAQVNRHELVQHLIEKEQGTASLYMHEDNLNWTKLGMLVSFMTAILTAFAFLLERDATTTNNWIVSVLVVFGFVVNIMFCLKLKSGLNFLNHHKKNLRRFDDAIAGMMPSIPHYLDQNTVKQSVTVRVMIALPLFSLGLWSVCSALLINKYFFSFL</sequence>